<gene>
    <name evidence="4" type="ORF">TrLO_g6629</name>
</gene>
<evidence type="ECO:0000256" key="2">
    <source>
        <dbReference type="SAM" id="SignalP"/>
    </source>
</evidence>
<evidence type="ECO:0000313" key="5">
    <source>
        <dbReference type="Proteomes" id="UP001165122"/>
    </source>
</evidence>
<comment type="caution">
    <text evidence="4">The sequence shown here is derived from an EMBL/GenBank/DDBJ whole genome shotgun (WGS) entry which is preliminary data.</text>
</comment>
<dbReference type="OrthoDB" id="2310150at2759"/>
<feature type="signal peptide" evidence="2">
    <location>
        <begin position="1"/>
        <end position="20"/>
    </location>
</feature>
<name>A0A9W6ZKS5_9STRA</name>
<evidence type="ECO:0000256" key="1">
    <source>
        <dbReference type="ARBA" id="ARBA00023002"/>
    </source>
</evidence>
<dbReference type="EMBL" id="BRXW01000422">
    <property type="protein sequence ID" value="GMH53107.1"/>
    <property type="molecule type" value="Genomic_DNA"/>
</dbReference>
<evidence type="ECO:0000259" key="3">
    <source>
        <dbReference type="Pfam" id="PF00248"/>
    </source>
</evidence>
<keyword evidence="2" id="KW-0732">Signal</keyword>
<keyword evidence="5" id="KW-1185">Reference proteome</keyword>
<dbReference type="PANTHER" id="PTHR43625">
    <property type="entry name" value="AFLATOXIN B1 ALDEHYDE REDUCTASE"/>
    <property type="match status" value="1"/>
</dbReference>
<dbReference type="PANTHER" id="PTHR43625:SF5">
    <property type="entry name" value="PYRIDOXAL REDUCTASE, CHLOROPLASTIC"/>
    <property type="match status" value="1"/>
</dbReference>
<feature type="chain" id="PRO_5040864237" description="NADP-dependent oxidoreductase domain-containing protein" evidence="2">
    <location>
        <begin position="21"/>
        <end position="368"/>
    </location>
</feature>
<organism evidence="4 5">
    <name type="scientific">Triparma laevis f. longispina</name>
    <dbReference type="NCBI Taxonomy" id="1714387"/>
    <lineage>
        <taxon>Eukaryota</taxon>
        <taxon>Sar</taxon>
        <taxon>Stramenopiles</taxon>
        <taxon>Ochrophyta</taxon>
        <taxon>Bolidophyceae</taxon>
        <taxon>Parmales</taxon>
        <taxon>Triparmaceae</taxon>
        <taxon>Triparma</taxon>
    </lineage>
</organism>
<keyword evidence="1" id="KW-0560">Oxidoreductase</keyword>
<dbReference type="Gene3D" id="3.20.20.100">
    <property type="entry name" value="NADP-dependent oxidoreductase domain"/>
    <property type="match status" value="1"/>
</dbReference>
<dbReference type="InterPro" id="IPR036812">
    <property type="entry name" value="NAD(P)_OxRdtase_dom_sf"/>
</dbReference>
<dbReference type="Pfam" id="PF00248">
    <property type="entry name" value="Aldo_ket_red"/>
    <property type="match status" value="1"/>
</dbReference>
<accession>A0A9W6ZKS5</accession>
<dbReference type="InterPro" id="IPR050791">
    <property type="entry name" value="Aldo-Keto_reductase"/>
</dbReference>
<sequence length="368" mass="41372">MRSTLILLLFKLLFFFLNVGLNVGLNAPNAPTKLGPQLGQSSHVLSNPAALGTWSWGNKLLYSYSSKTDDAPILQAYKRSRQMGVNVFDTGDSYGTGELEGNAERLLRTCEDSYRNEHGDEDSNKAIFIAKIAPYPWLLTSESYYSKIQASHSKLIHDSTDSIFIPSIHWSPQKYLPFQVQTLYTSLLKSYETGLCTEIGFSNLGANELLKAGEYFQKNNVPIACNQIQCSLVVDFERDVEKAVEVARDIGVTTFGYSPLGLGLLVGERRTRSGVRKRLFESIENDKGYKHLRETLKGIAEERGVEVENVAIAWVRKKGLVPLVGCRNAKTAEVNFRDFEITEEEFESLEEARARNERKGTRNIFMTD</sequence>
<reference evidence="5" key="1">
    <citation type="journal article" date="2023" name="Commun. Biol.">
        <title>Genome analysis of Parmales, the sister group of diatoms, reveals the evolutionary specialization of diatoms from phago-mixotrophs to photoautotrophs.</title>
        <authorList>
            <person name="Ban H."/>
            <person name="Sato S."/>
            <person name="Yoshikawa S."/>
            <person name="Yamada K."/>
            <person name="Nakamura Y."/>
            <person name="Ichinomiya M."/>
            <person name="Sato N."/>
            <person name="Blanc-Mathieu R."/>
            <person name="Endo H."/>
            <person name="Kuwata A."/>
            <person name="Ogata H."/>
        </authorList>
    </citation>
    <scope>NUCLEOTIDE SEQUENCE [LARGE SCALE GENOMIC DNA]</scope>
    <source>
        <strain evidence="5">NIES 3700</strain>
    </source>
</reference>
<dbReference type="AlphaFoldDB" id="A0A9W6ZKS5"/>
<dbReference type="InterPro" id="IPR023210">
    <property type="entry name" value="NADP_OxRdtase_dom"/>
</dbReference>
<dbReference type="GO" id="GO:0016491">
    <property type="term" value="F:oxidoreductase activity"/>
    <property type="evidence" value="ECO:0007669"/>
    <property type="project" value="UniProtKB-KW"/>
</dbReference>
<dbReference type="GO" id="GO:0005737">
    <property type="term" value="C:cytoplasm"/>
    <property type="evidence" value="ECO:0007669"/>
    <property type="project" value="TreeGrafter"/>
</dbReference>
<proteinExistence type="predicted"/>
<protein>
    <recommendedName>
        <fullName evidence="3">NADP-dependent oxidoreductase domain-containing protein</fullName>
    </recommendedName>
</protein>
<dbReference type="Proteomes" id="UP001165122">
    <property type="component" value="Unassembled WGS sequence"/>
</dbReference>
<feature type="domain" description="NADP-dependent oxidoreductase" evidence="3">
    <location>
        <begin position="51"/>
        <end position="352"/>
    </location>
</feature>
<dbReference type="SUPFAM" id="SSF51430">
    <property type="entry name" value="NAD(P)-linked oxidoreductase"/>
    <property type="match status" value="1"/>
</dbReference>
<evidence type="ECO:0000313" key="4">
    <source>
        <dbReference type="EMBL" id="GMH53107.1"/>
    </source>
</evidence>